<dbReference type="PANTHER" id="PTHR43791">
    <property type="entry name" value="PERMEASE-RELATED"/>
    <property type="match status" value="1"/>
</dbReference>
<keyword evidence="9" id="KW-1185">Reference proteome</keyword>
<keyword evidence="3 6" id="KW-0812">Transmembrane</keyword>
<comment type="caution">
    <text evidence="8">The sequence shown here is derived from an EMBL/GenBank/DDBJ whole genome shotgun (WGS) entry which is preliminary data.</text>
</comment>
<keyword evidence="2" id="KW-0813">Transport</keyword>
<dbReference type="SUPFAM" id="SSF103473">
    <property type="entry name" value="MFS general substrate transporter"/>
    <property type="match status" value="1"/>
</dbReference>
<evidence type="ECO:0000256" key="6">
    <source>
        <dbReference type="SAM" id="Phobius"/>
    </source>
</evidence>
<evidence type="ECO:0000256" key="1">
    <source>
        <dbReference type="ARBA" id="ARBA00004141"/>
    </source>
</evidence>
<gene>
    <name evidence="8" type="ORF">NP233_g7555</name>
</gene>
<dbReference type="InterPro" id="IPR011701">
    <property type="entry name" value="MFS"/>
</dbReference>
<feature type="domain" description="Major facilitator superfamily (MFS) profile" evidence="7">
    <location>
        <begin position="56"/>
        <end position="464"/>
    </location>
</feature>
<feature type="transmembrane region" description="Helical" evidence="6">
    <location>
        <begin position="318"/>
        <end position="336"/>
    </location>
</feature>
<proteinExistence type="predicted"/>
<dbReference type="FunFam" id="1.20.1250.20:FF:000018">
    <property type="entry name" value="MFS transporter permease"/>
    <property type="match status" value="1"/>
</dbReference>
<dbReference type="PANTHER" id="PTHR43791:SF3">
    <property type="entry name" value="MAJOR FACILITATOR SUPERFAMILY (MFS) PROFILE DOMAIN-CONTAINING PROTEIN"/>
    <property type="match status" value="1"/>
</dbReference>
<evidence type="ECO:0000256" key="4">
    <source>
        <dbReference type="ARBA" id="ARBA00022989"/>
    </source>
</evidence>
<feature type="transmembrane region" description="Helical" evidence="6">
    <location>
        <begin position="213"/>
        <end position="235"/>
    </location>
</feature>
<dbReference type="Gene3D" id="1.20.1250.20">
    <property type="entry name" value="MFS general substrate transporter like domains"/>
    <property type="match status" value="2"/>
</dbReference>
<evidence type="ECO:0000256" key="3">
    <source>
        <dbReference type="ARBA" id="ARBA00022692"/>
    </source>
</evidence>
<feature type="transmembrane region" description="Helical" evidence="6">
    <location>
        <begin position="372"/>
        <end position="394"/>
    </location>
</feature>
<feature type="transmembrane region" description="Helical" evidence="6">
    <location>
        <begin position="439"/>
        <end position="461"/>
    </location>
</feature>
<dbReference type="GO" id="GO:0022857">
    <property type="term" value="F:transmembrane transporter activity"/>
    <property type="evidence" value="ECO:0007669"/>
    <property type="project" value="InterPro"/>
</dbReference>
<sequence length="486" mass="54423">MSTTERETGSESDLKDNSKESSLDFAKFGDYDGKDIDDEVFEKRTMLWVDFRMLPLLALVFAFCFIDRINMGAAVTAGMGVELKLLIDNRYNIASMVYFVPYVIFQLPGNLALRALGPRHWLAICVLSWGAVQLGMGYVHSWQQLAATRALMGFFEAPFFPAMVFLISTWYKRHEVQTRMGIFYIISVTLGGISPIMAWGIAKLNGKHGLAGWRWIFIVEGACTLFLGVVTWLFIPDFPHQNRFLSQRQTQLVLKRVEEDRGDSLPDPITREKIFTHLKDWTIWSYGIMFFCVTMPAYAQAYFISIILKGLGWSPTKALLLSAPPYGPPILTVLLTSWMSDRLKHRSGFIILNTSICITGLCLTAFAKQNEIRYFGTFLTNIGNSGAGPGILAYSSNNVVSHSKRTVQTAVTVMLAGVSGIVATLVFRTQDAPHYIPGISTTVGSQVLLILTVLGTSFHFWRQNKLLREGKLSQPLEGQPGFLYTL</sequence>
<reference evidence="8" key="1">
    <citation type="submission" date="2022-07" db="EMBL/GenBank/DDBJ databases">
        <title>Genome Sequence of Leucocoprinus birnbaumii.</title>
        <authorList>
            <person name="Buettner E."/>
        </authorList>
    </citation>
    <scope>NUCLEOTIDE SEQUENCE</scope>
    <source>
        <strain evidence="8">VT141</strain>
    </source>
</reference>
<feature type="transmembrane region" description="Helical" evidence="6">
    <location>
        <begin position="406"/>
        <end position="427"/>
    </location>
</feature>
<feature type="transmembrane region" description="Helical" evidence="6">
    <location>
        <begin position="348"/>
        <end position="366"/>
    </location>
</feature>
<feature type="transmembrane region" description="Helical" evidence="6">
    <location>
        <begin position="53"/>
        <end position="71"/>
    </location>
</feature>
<dbReference type="InterPro" id="IPR020846">
    <property type="entry name" value="MFS_dom"/>
</dbReference>
<dbReference type="Pfam" id="PF07690">
    <property type="entry name" value="MFS_1"/>
    <property type="match status" value="1"/>
</dbReference>
<evidence type="ECO:0000256" key="2">
    <source>
        <dbReference type="ARBA" id="ARBA00022448"/>
    </source>
</evidence>
<dbReference type="AlphaFoldDB" id="A0AAD5YNW5"/>
<name>A0AAD5YNW5_9AGAR</name>
<evidence type="ECO:0000256" key="5">
    <source>
        <dbReference type="ARBA" id="ARBA00023136"/>
    </source>
</evidence>
<dbReference type="EMBL" id="JANIEX010000560">
    <property type="protein sequence ID" value="KAJ3565559.1"/>
    <property type="molecule type" value="Genomic_DNA"/>
</dbReference>
<evidence type="ECO:0000313" key="9">
    <source>
        <dbReference type="Proteomes" id="UP001213000"/>
    </source>
</evidence>
<organism evidence="8 9">
    <name type="scientific">Leucocoprinus birnbaumii</name>
    <dbReference type="NCBI Taxonomy" id="56174"/>
    <lineage>
        <taxon>Eukaryota</taxon>
        <taxon>Fungi</taxon>
        <taxon>Dikarya</taxon>
        <taxon>Basidiomycota</taxon>
        <taxon>Agaricomycotina</taxon>
        <taxon>Agaricomycetes</taxon>
        <taxon>Agaricomycetidae</taxon>
        <taxon>Agaricales</taxon>
        <taxon>Agaricineae</taxon>
        <taxon>Agaricaceae</taxon>
        <taxon>Leucocoprinus</taxon>
    </lineage>
</organism>
<feature type="transmembrane region" description="Helical" evidence="6">
    <location>
        <begin position="91"/>
        <end position="109"/>
    </location>
</feature>
<feature type="transmembrane region" description="Helical" evidence="6">
    <location>
        <begin position="121"/>
        <end position="139"/>
    </location>
</feature>
<protein>
    <recommendedName>
        <fullName evidence="7">Major facilitator superfamily (MFS) profile domain-containing protein</fullName>
    </recommendedName>
</protein>
<dbReference type="InterPro" id="IPR036259">
    <property type="entry name" value="MFS_trans_sf"/>
</dbReference>
<dbReference type="Proteomes" id="UP001213000">
    <property type="component" value="Unassembled WGS sequence"/>
</dbReference>
<keyword evidence="4 6" id="KW-1133">Transmembrane helix</keyword>
<keyword evidence="5 6" id="KW-0472">Membrane</keyword>
<feature type="transmembrane region" description="Helical" evidence="6">
    <location>
        <begin position="283"/>
        <end position="306"/>
    </location>
</feature>
<accession>A0AAD5YNW5</accession>
<comment type="subcellular location">
    <subcellularLocation>
        <location evidence="1">Membrane</location>
        <topology evidence="1">Multi-pass membrane protein</topology>
    </subcellularLocation>
</comment>
<feature type="transmembrane region" description="Helical" evidence="6">
    <location>
        <begin position="151"/>
        <end position="170"/>
    </location>
</feature>
<evidence type="ECO:0000259" key="7">
    <source>
        <dbReference type="PROSITE" id="PS50850"/>
    </source>
</evidence>
<feature type="transmembrane region" description="Helical" evidence="6">
    <location>
        <begin position="182"/>
        <end position="201"/>
    </location>
</feature>
<dbReference type="GO" id="GO:0016020">
    <property type="term" value="C:membrane"/>
    <property type="evidence" value="ECO:0007669"/>
    <property type="project" value="UniProtKB-SubCell"/>
</dbReference>
<evidence type="ECO:0000313" key="8">
    <source>
        <dbReference type="EMBL" id="KAJ3565559.1"/>
    </source>
</evidence>
<dbReference type="FunFam" id="1.20.1250.20:FF:000013">
    <property type="entry name" value="MFS general substrate transporter"/>
    <property type="match status" value="1"/>
</dbReference>
<dbReference type="PROSITE" id="PS50850">
    <property type="entry name" value="MFS"/>
    <property type="match status" value="1"/>
</dbReference>